<dbReference type="RefSeq" id="WP_224122788.1">
    <property type="nucleotide sequence ID" value="NZ_JAIQZJ010000004.1"/>
</dbReference>
<protein>
    <submittedName>
        <fullName evidence="1">Thioesterase family protein</fullName>
    </submittedName>
</protein>
<evidence type="ECO:0000313" key="2">
    <source>
        <dbReference type="Proteomes" id="UP000780875"/>
    </source>
</evidence>
<dbReference type="PANTHER" id="PTHR31793">
    <property type="entry name" value="4-HYDROXYBENZOYL-COA THIOESTERASE FAMILY MEMBER"/>
    <property type="match status" value="1"/>
</dbReference>
<evidence type="ECO:0000313" key="1">
    <source>
        <dbReference type="EMBL" id="MBZ5738416.1"/>
    </source>
</evidence>
<dbReference type="Proteomes" id="UP000780875">
    <property type="component" value="Unassembled WGS sequence"/>
</dbReference>
<dbReference type="InterPro" id="IPR050563">
    <property type="entry name" value="4-hydroxybenzoyl-CoA_TE"/>
</dbReference>
<keyword evidence="2" id="KW-1185">Reference proteome</keyword>
<comment type="caution">
    <text evidence="1">The sequence shown here is derived from an EMBL/GenBank/DDBJ whole genome shotgun (WGS) entry which is preliminary data.</text>
</comment>
<proteinExistence type="predicted"/>
<dbReference type="EMBL" id="JAIQZJ010000004">
    <property type="protein sequence ID" value="MBZ5738416.1"/>
    <property type="molecule type" value="Genomic_DNA"/>
</dbReference>
<dbReference type="InterPro" id="IPR029069">
    <property type="entry name" value="HotDog_dom_sf"/>
</dbReference>
<dbReference type="SUPFAM" id="SSF54637">
    <property type="entry name" value="Thioesterase/thiol ester dehydrase-isomerase"/>
    <property type="match status" value="1"/>
</dbReference>
<gene>
    <name evidence="1" type="ORF">K8U61_09600</name>
</gene>
<reference evidence="1 2" key="1">
    <citation type="submission" date="2021-09" db="EMBL/GenBank/DDBJ databases">
        <title>Whole genome sequence of Nocardioides sp. GBK3QG-3.</title>
        <authorList>
            <person name="Tuo L."/>
        </authorList>
    </citation>
    <scope>NUCLEOTIDE SEQUENCE [LARGE SCALE GENOMIC DNA]</scope>
    <source>
        <strain evidence="1 2">GBK3QG-3</strain>
    </source>
</reference>
<dbReference type="PANTHER" id="PTHR31793:SF2">
    <property type="entry name" value="BLR1345 PROTEIN"/>
    <property type="match status" value="1"/>
</dbReference>
<sequence length="169" mass="18945">MPPTTQQPTYDEVLAVPAVLEGTVAPEFIDDNGHMNVRHYLDYGAHGADRICRDVGIDRDYRANRRMGVFTAEHHIRYFSEMHEGDPFSVHTLFLERSSRAGHVISLILDRRREVLSCTVEIALVHVDLDSRRALPYPDDVAAGIDAWVAQAAAVPWPMPLSGAMGLRR</sequence>
<dbReference type="Gene3D" id="3.10.129.10">
    <property type="entry name" value="Hotdog Thioesterase"/>
    <property type="match status" value="1"/>
</dbReference>
<dbReference type="Pfam" id="PF13279">
    <property type="entry name" value="4HBT_2"/>
    <property type="match status" value="1"/>
</dbReference>
<name>A0ABS7UBR4_9ACTN</name>
<accession>A0ABS7UBR4</accession>
<dbReference type="CDD" id="cd00586">
    <property type="entry name" value="4HBT"/>
    <property type="match status" value="1"/>
</dbReference>
<organism evidence="1 2">
    <name type="scientific">Nocardioides mangrovi</name>
    <dbReference type="NCBI Taxonomy" id="2874580"/>
    <lineage>
        <taxon>Bacteria</taxon>
        <taxon>Bacillati</taxon>
        <taxon>Actinomycetota</taxon>
        <taxon>Actinomycetes</taxon>
        <taxon>Propionibacteriales</taxon>
        <taxon>Nocardioidaceae</taxon>
        <taxon>Nocardioides</taxon>
    </lineage>
</organism>